<dbReference type="RefSeq" id="WP_140885438.1">
    <property type="nucleotide sequence ID" value="NZ_RCZP01000024.1"/>
</dbReference>
<dbReference type="AlphaFoldDB" id="A0A502FS13"/>
<proteinExistence type="predicted"/>
<dbReference type="PANTHER" id="PTHR11748">
    <property type="entry name" value="D-LACTATE DEHYDROGENASE"/>
    <property type="match status" value="1"/>
</dbReference>
<dbReference type="Gene3D" id="3.30.465.10">
    <property type="match status" value="1"/>
</dbReference>
<evidence type="ECO:0000313" key="4">
    <source>
        <dbReference type="EMBL" id="TPG51813.1"/>
    </source>
</evidence>
<feature type="domain" description="FAD-binding PCMH-type" evidence="3">
    <location>
        <begin position="1"/>
        <end position="188"/>
    </location>
</feature>
<evidence type="ECO:0000259" key="3">
    <source>
        <dbReference type="PROSITE" id="PS51387"/>
    </source>
</evidence>
<gene>
    <name evidence="4" type="ORF">EAH89_19635</name>
</gene>
<keyword evidence="2" id="KW-0274">FAD</keyword>
<dbReference type="InterPro" id="IPR016166">
    <property type="entry name" value="FAD-bd_PCMH"/>
</dbReference>
<evidence type="ECO:0000256" key="1">
    <source>
        <dbReference type="ARBA" id="ARBA00022630"/>
    </source>
</evidence>
<comment type="caution">
    <text evidence="4">The sequence shown here is derived from an EMBL/GenBank/DDBJ whole genome shotgun (WGS) entry which is preliminary data.</text>
</comment>
<dbReference type="SUPFAM" id="SSF55103">
    <property type="entry name" value="FAD-linked oxidases, C-terminal domain"/>
    <property type="match status" value="1"/>
</dbReference>
<dbReference type="Pfam" id="PF01565">
    <property type="entry name" value="FAD_binding_4"/>
    <property type="match status" value="1"/>
</dbReference>
<dbReference type="InterPro" id="IPR016169">
    <property type="entry name" value="FAD-bd_PCMH_sub2"/>
</dbReference>
<keyword evidence="5" id="KW-1185">Reference proteome</keyword>
<protein>
    <submittedName>
        <fullName evidence="4">FAD-binding protein</fullName>
    </submittedName>
</protein>
<dbReference type="SUPFAM" id="SSF56176">
    <property type="entry name" value="FAD-binding/transporter-associated domain-like"/>
    <property type="match status" value="1"/>
</dbReference>
<name>A0A502FS13_9PROT</name>
<accession>A0A502FS13</accession>
<dbReference type="InterPro" id="IPR016164">
    <property type="entry name" value="FAD-linked_Oxase-like_C"/>
</dbReference>
<dbReference type="Proteomes" id="UP000317078">
    <property type="component" value="Unassembled WGS sequence"/>
</dbReference>
<dbReference type="PROSITE" id="PS51387">
    <property type="entry name" value="FAD_PCMH"/>
    <property type="match status" value="1"/>
</dbReference>
<dbReference type="InterPro" id="IPR036318">
    <property type="entry name" value="FAD-bd_PCMH-like_sf"/>
</dbReference>
<keyword evidence="1" id="KW-0285">Flavoprotein</keyword>
<dbReference type="EMBL" id="RCZP01000024">
    <property type="protein sequence ID" value="TPG51813.1"/>
    <property type="molecule type" value="Genomic_DNA"/>
</dbReference>
<dbReference type="GO" id="GO:0071949">
    <property type="term" value="F:FAD binding"/>
    <property type="evidence" value="ECO:0007669"/>
    <property type="project" value="InterPro"/>
</dbReference>
<dbReference type="GO" id="GO:0003824">
    <property type="term" value="F:catalytic activity"/>
    <property type="evidence" value="ECO:0007669"/>
    <property type="project" value="InterPro"/>
</dbReference>
<dbReference type="InterPro" id="IPR006094">
    <property type="entry name" value="Oxid_FAD_bind_N"/>
</dbReference>
<sequence length="401" mass="40451">MSAEAGSRIAPADEAGVAAAVAAAHAEGVPLALEGRGTKAAMLRPVQAGRTLSLRNLTGITFYKPEEMVISARAGTPLAEIEAALAERNQQIGAEPPDLRALLGSGEATTGSLGGTVACNLSGPRRVVGFALRDLVLGVRFVNGEGEVLRSGGRVHKNVTGLDLCKLLSGSHGTLGVLTEVTLKVGPAGERTATLVLPVADEAAGVAALSSGLTSPYGVTGAAMLPEGASAAGVAGPVALLRLEDVEASVTYRMARLGAALPGGRVVEGEESRALWRAIRDAAPLAAAAGEAVWRVSVRPSMAPGVVVALRARIGARVMLDWGGGLVWVAAAATAEAHSAVMAAAAGARGTFTLFRAPDPMRVSVPVIPEEVPALAALSARVKAALDPGGRLNPGRMRAGL</sequence>
<dbReference type="PANTHER" id="PTHR11748:SF103">
    <property type="entry name" value="GLYCOLATE OXIDASE SUBUNIT GLCE"/>
    <property type="match status" value="1"/>
</dbReference>
<dbReference type="OrthoDB" id="9811557at2"/>
<organism evidence="4 5">
    <name type="scientific">Muricoccus nepalensis</name>
    <dbReference type="NCBI Taxonomy" id="1854500"/>
    <lineage>
        <taxon>Bacteria</taxon>
        <taxon>Pseudomonadati</taxon>
        <taxon>Pseudomonadota</taxon>
        <taxon>Alphaproteobacteria</taxon>
        <taxon>Acetobacterales</taxon>
        <taxon>Roseomonadaceae</taxon>
        <taxon>Muricoccus</taxon>
    </lineage>
</organism>
<evidence type="ECO:0000313" key="5">
    <source>
        <dbReference type="Proteomes" id="UP000317078"/>
    </source>
</evidence>
<evidence type="ECO:0000256" key="2">
    <source>
        <dbReference type="ARBA" id="ARBA00022827"/>
    </source>
</evidence>
<reference evidence="4 5" key="1">
    <citation type="journal article" date="2019" name="Environ. Microbiol.">
        <title>Species interactions and distinct microbial communities in high Arctic permafrost affected cryosols are associated with the CH4 and CO2 gas fluxes.</title>
        <authorList>
            <person name="Altshuler I."/>
            <person name="Hamel J."/>
            <person name="Turney S."/>
            <person name="Magnuson E."/>
            <person name="Levesque R."/>
            <person name="Greer C."/>
            <person name="Whyte L.G."/>
        </authorList>
    </citation>
    <scope>NUCLEOTIDE SEQUENCE [LARGE SCALE GENOMIC DNA]</scope>
    <source>
        <strain evidence="4 5">S9.3B</strain>
    </source>
</reference>